<name>A0A150G6A2_GONPE</name>
<dbReference type="AlphaFoldDB" id="A0A150G6A2"/>
<comment type="caution">
    <text evidence="1">The sequence shown here is derived from an EMBL/GenBank/DDBJ whole genome shotgun (WGS) entry which is preliminary data.</text>
</comment>
<dbReference type="EMBL" id="LSYV01000062">
    <property type="protein sequence ID" value="KXZ44860.1"/>
    <property type="molecule type" value="Genomic_DNA"/>
</dbReference>
<sequence length="242" mass="23781">MLAYIVTFLAGVLSVILSRSLFRAFAPASKASIPAAAAPGAAAATTTSASSATSTQRATGLPHSPYTLALTADATADGSKGGSPLQPSVSVRSLAKHASMSRSRAAIQTLHEAADILRAQGDALAAAADDSLPSPEAQDPQVAAVAVQRFLTRKLSRQASHMSSGTIGRETADAITGDSIMGGGGGFGGASGADTPASGDYGASAGVPAAAAAAPGPVAESCWGGADEVDSARLGEWRSCVS</sequence>
<evidence type="ECO:0000313" key="1">
    <source>
        <dbReference type="EMBL" id="KXZ44860.1"/>
    </source>
</evidence>
<protein>
    <submittedName>
        <fullName evidence="1">Uncharacterized protein</fullName>
    </submittedName>
</protein>
<evidence type="ECO:0000313" key="2">
    <source>
        <dbReference type="Proteomes" id="UP000075714"/>
    </source>
</evidence>
<gene>
    <name evidence="1" type="ORF">GPECTOR_61g813</name>
</gene>
<proteinExistence type="predicted"/>
<organism evidence="1 2">
    <name type="scientific">Gonium pectorale</name>
    <name type="common">Green alga</name>
    <dbReference type="NCBI Taxonomy" id="33097"/>
    <lineage>
        <taxon>Eukaryota</taxon>
        <taxon>Viridiplantae</taxon>
        <taxon>Chlorophyta</taxon>
        <taxon>core chlorophytes</taxon>
        <taxon>Chlorophyceae</taxon>
        <taxon>CS clade</taxon>
        <taxon>Chlamydomonadales</taxon>
        <taxon>Volvocaceae</taxon>
        <taxon>Gonium</taxon>
    </lineage>
</organism>
<dbReference type="Proteomes" id="UP000075714">
    <property type="component" value="Unassembled WGS sequence"/>
</dbReference>
<keyword evidence="2" id="KW-1185">Reference proteome</keyword>
<reference evidence="2" key="1">
    <citation type="journal article" date="2016" name="Nat. Commun.">
        <title>The Gonium pectorale genome demonstrates co-option of cell cycle regulation during the evolution of multicellularity.</title>
        <authorList>
            <person name="Hanschen E.R."/>
            <person name="Marriage T.N."/>
            <person name="Ferris P.J."/>
            <person name="Hamaji T."/>
            <person name="Toyoda A."/>
            <person name="Fujiyama A."/>
            <person name="Neme R."/>
            <person name="Noguchi H."/>
            <person name="Minakuchi Y."/>
            <person name="Suzuki M."/>
            <person name="Kawai-Toyooka H."/>
            <person name="Smith D.R."/>
            <person name="Sparks H."/>
            <person name="Anderson J."/>
            <person name="Bakaric R."/>
            <person name="Luria V."/>
            <person name="Karger A."/>
            <person name="Kirschner M.W."/>
            <person name="Durand P.M."/>
            <person name="Michod R.E."/>
            <person name="Nozaki H."/>
            <person name="Olson B.J."/>
        </authorList>
    </citation>
    <scope>NUCLEOTIDE SEQUENCE [LARGE SCALE GENOMIC DNA]</scope>
    <source>
        <strain evidence="2">NIES-2863</strain>
    </source>
</reference>
<accession>A0A150G6A2</accession>